<gene>
    <name evidence="2" type="ORF">EGW08_022201</name>
</gene>
<feature type="region of interest" description="Disordered" evidence="1">
    <location>
        <begin position="21"/>
        <end position="253"/>
    </location>
</feature>
<accession>A0A433SLK0</accession>
<feature type="compositionally biased region" description="Acidic residues" evidence="1">
    <location>
        <begin position="324"/>
        <end position="337"/>
    </location>
</feature>
<name>A0A433SLK0_ELYCH</name>
<organism evidence="2 3">
    <name type="scientific">Elysia chlorotica</name>
    <name type="common">Eastern emerald elysia</name>
    <name type="synonym">Sea slug</name>
    <dbReference type="NCBI Taxonomy" id="188477"/>
    <lineage>
        <taxon>Eukaryota</taxon>
        <taxon>Metazoa</taxon>
        <taxon>Spiralia</taxon>
        <taxon>Lophotrochozoa</taxon>
        <taxon>Mollusca</taxon>
        <taxon>Gastropoda</taxon>
        <taxon>Heterobranchia</taxon>
        <taxon>Euthyneura</taxon>
        <taxon>Panpulmonata</taxon>
        <taxon>Sacoglossa</taxon>
        <taxon>Placobranchoidea</taxon>
        <taxon>Plakobranchidae</taxon>
        <taxon>Elysia</taxon>
    </lineage>
</organism>
<proteinExistence type="predicted"/>
<feature type="compositionally biased region" description="Acidic residues" evidence="1">
    <location>
        <begin position="272"/>
        <end position="282"/>
    </location>
</feature>
<comment type="caution">
    <text evidence="2">The sequence shown here is derived from an EMBL/GenBank/DDBJ whole genome shotgun (WGS) entry which is preliminary data.</text>
</comment>
<reference evidence="2 3" key="1">
    <citation type="submission" date="2019-01" db="EMBL/GenBank/DDBJ databases">
        <title>A draft genome assembly of the solar-powered sea slug Elysia chlorotica.</title>
        <authorList>
            <person name="Cai H."/>
            <person name="Li Q."/>
            <person name="Fang X."/>
            <person name="Li J."/>
            <person name="Curtis N.E."/>
            <person name="Altenburger A."/>
            <person name="Shibata T."/>
            <person name="Feng M."/>
            <person name="Maeda T."/>
            <person name="Schwartz J.A."/>
            <person name="Shigenobu S."/>
            <person name="Lundholm N."/>
            <person name="Nishiyama T."/>
            <person name="Yang H."/>
            <person name="Hasebe M."/>
            <person name="Li S."/>
            <person name="Pierce S.K."/>
            <person name="Wang J."/>
        </authorList>
    </citation>
    <scope>NUCLEOTIDE SEQUENCE [LARGE SCALE GENOMIC DNA]</scope>
    <source>
        <strain evidence="2">EC2010</strain>
        <tissue evidence="2">Whole organism of an adult</tissue>
    </source>
</reference>
<sequence length="343" mass="36539">MTAADESGMSDANTSRVDDSFIFQQVHAGDSGPGFPLSSTAPPAAIPGLDSLFQEGVDYRKQKSYHNPSATVESASAEVDEDSADSDMDLDTDTEAAQSGVGLSPKSAAGQNGKGQGHLEVTRRPLSLPLPPTTGDEEMEEEDEGEGKRSESRSGPVVPPAKSSLGEMGSPVVPVIATGSGSEINPSLTEMVSSAVKQLTAPDRLTTTHSSAPPRVEEPSREGAGSNPREPKQAATRSSEVLDEEEEDEELLECKRRDLNARIEALMQAEQDGTESEEEVEEAEKVPEASPPPQRAVGPAETTKVAEFFSNRSSGTQQQQQQRDDEEEEPLIDDDELHDLLGV</sequence>
<feature type="region of interest" description="Disordered" evidence="1">
    <location>
        <begin position="265"/>
        <end position="343"/>
    </location>
</feature>
<dbReference type="Proteomes" id="UP000271974">
    <property type="component" value="Unassembled WGS sequence"/>
</dbReference>
<evidence type="ECO:0000313" key="3">
    <source>
        <dbReference type="Proteomes" id="UP000271974"/>
    </source>
</evidence>
<evidence type="ECO:0000256" key="1">
    <source>
        <dbReference type="SAM" id="MobiDB-lite"/>
    </source>
</evidence>
<feature type="compositionally biased region" description="Polar residues" evidence="1">
    <location>
        <begin position="179"/>
        <end position="197"/>
    </location>
</feature>
<dbReference type="EMBL" id="RQTK01001507">
    <property type="protein sequence ID" value="RUS70040.1"/>
    <property type="molecule type" value="Genomic_DNA"/>
</dbReference>
<feature type="compositionally biased region" description="Acidic residues" evidence="1">
    <location>
        <begin position="78"/>
        <end position="94"/>
    </location>
</feature>
<protein>
    <submittedName>
        <fullName evidence="2">Uncharacterized protein</fullName>
    </submittedName>
</protein>
<evidence type="ECO:0000313" key="2">
    <source>
        <dbReference type="EMBL" id="RUS70040.1"/>
    </source>
</evidence>
<feature type="compositionally biased region" description="Acidic residues" evidence="1">
    <location>
        <begin position="135"/>
        <end position="145"/>
    </location>
</feature>
<feature type="compositionally biased region" description="Acidic residues" evidence="1">
    <location>
        <begin position="241"/>
        <end position="251"/>
    </location>
</feature>
<dbReference type="AlphaFoldDB" id="A0A433SLK0"/>
<keyword evidence="3" id="KW-1185">Reference proteome</keyword>